<dbReference type="EMBL" id="VLLL01000007">
    <property type="protein sequence ID" value="TWJ10647.1"/>
    <property type="molecule type" value="Genomic_DNA"/>
</dbReference>
<sequence length="671" mass="72175">MRRTAVGVGVVMALLATGTTAAHDPDGQPPPDNGSPTDTIPLVTGDRLAPRPEGGYTVIAADGARPGGYLSYSGPDGAPLLVPAEAAEDVAVGRLDHRLFDPAWLAGHGYAGATELPLRIEDASGTRREDVPVDDAEEFWNDWTETADASPDARLLLDDAVAEVEPLSATEDEGTEVTVHFAPPEGQPFDSAQINLQHVETGETWYIRGGTEGVGTGALPQGEYYGIALIESVLDGGGTGFALVFQRLKVGAEPVTVDVGGDRLQQLTFDTGRRGVELRAMELRLQMNYAVSGSSMSFTVIQSGPHRYYTTPTDEKVVDFAARPLLTDAFDAEGLTDVQYNLAFWQESGIPEDLDFVTKDSQLARRTVEYAHTGVPGLVLREDYARLTPTNNSAYVVPQVPVALPSTRTEFFTADPAVEWHRGAQVYGTSDPDRTSRYTGSLRPGRGTETWGGGPLGPALVPTVYQYALSRNEDRILGVAPLCSSPEGFEYGHATAVGEAVLYQDGQEIARDTWRPEAVSIAIPEGHREGGYTLSVSVHKQQPWAGLECRSQAEWTFESATTSDYVPLDLSVVRLDATGVRNGEARAGVPQLVTLNVERQGDQARTRSLGFEVSYDDGATWQRVPVVRLGETGLAAIWPPRGADNVSTRITATDDAGNSVTQTVVDSYRLR</sequence>
<organism evidence="3 4">
    <name type="scientific">Stackebrandtia albiflava</name>
    <dbReference type="NCBI Taxonomy" id="406432"/>
    <lineage>
        <taxon>Bacteria</taxon>
        <taxon>Bacillati</taxon>
        <taxon>Actinomycetota</taxon>
        <taxon>Actinomycetes</taxon>
        <taxon>Glycomycetales</taxon>
        <taxon>Glycomycetaceae</taxon>
        <taxon>Stackebrandtia</taxon>
    </lineage>
</organism>
<comment type="caution">
    <text evidence="3">The sequence shown here is derived from an EMBL/GenBank/DDBJ whole genome shotgun (WGS) entry which is preliminary data.</text>
</comment>
<evidence type="ECO:0000256" key="1">
    <source>
        <dbReference type="SAM" id="MobiDB-lite"/>
    </source>
</evidence>
<proteinExistence type="predicted"/>
<dbReference type="OrthoDB" id="9813435at2"/>
<evidence type="ECO:0000313" key="3">
    <source>
        <dbReference type="EMBL" id="TWJ10647.1"/>
    </source>
</evidence>
<evidence type="ECO:0000313" key="4">
    <source>
        <dbReference type="Proteomes" id="UP000321617"/>
    </source>
</evidence>
<dbReference type="Proteomes" id="UP000321617">
    <property type="component" value="Unassembled WGS sequence"/>
</dbReference>
<dbReference type="AlphaFoldDB" id="A0A562UYG7"/>
<name>A0A562UYG7_9ACTN</name>
<evidence type="ECO:0000256" key="2">
    <source>
        <dbReference type="SAM" id="SignalP"/>
    </source>
</evidence>
<feature type="chain" id="PRO_5021704776" evidence="2">
    <location>
        <begin position="23"/>
        <end position="671"/>
    </location>
</feature>
<protein>
    <submittedName>
        <fullName evidence="3">Uncharacterized protein</fullName>
    </submittedName>
</protein>
<accession>A0A562UYG7</accession>
<dbReference type="RefSeq" id="WP_147141433.1">
    <property type="nucleotide sequence ID" value="NZ_BAABIJ010000003.1"/>
</dbReference>
<reference evidence="3 4" key="1">
    <citation type="journal article" date="2013" name="Stand. Genomic Sci.">
        <title>Genomic Encyclopedia of Type Strains, Phase I: The one thousand microbial genomes (KMG-I) project.</title>
        <authorList>
            <person name="Kyrpides N.C."/>
            <person name="Woyke T."/>
            <person name="Eisen J.A."/>
            <person name="Garrity G."/>
            <person name="Lilburn T.G."/>
            <person name="Beck B.J."/>
            <person name="Whitman W.B."/>
            <person name="Hugenholtz P."/>
            <person name="Klenk H.P."/>
        </authorList>
    </citation>
    <scope>NUCLEOTIDE SEQUENCE [LARGE SCALE GENOMIC DNA]</scope>
    <source>
        <strain evidence="3 4">DSM 45044</strain>
    </source>
</reference>
<keyword evidence="4" id="KW-1185">Reference proteome</keyword>
<feature type="region of interest" description="Disordered" evidence="1">
    <location>
        <begin position="20"/>
        <end position="52"/>
    </location>
</feature>
<keyword evidence="2" id="KW-0732">Signal</keyword>
<feature type="signal peptide" evidence="2">
    <location>
        <begin position="1"/>
        <end position="22"/>
    </location>
</feature>
<feature type="region of interest" description="Disordered" evidence="1">
    <location>
        <begin position="426"/>
        <end position="454"/>
    </location>
</feature>
<gene>
    <name evidence="3" type="ORF">LX16_4067</name>
</gene>